<dbReference type="RefSeq" id="WP_068442226.1">
    <property type="nucleotide sequence ID" value="NZ_CAJWBH010000003.1"/>
</dbReference>
<dbReference type="AlphaFoldDB" id="A0A1N7J6Q2"/>
<sequence>MRFFTLLAALTLTVPAYAELTKSQVERWVASLEPVQHWIEENQDKVNKQDLMKPGKGGMSDMFDNALTELEKAGIADDFESVVKKQGYDSSEAWADDSGEITLAYLATTMEGKIPSRAAIEKQLSQVDASPLPAAQKNMMRNMLEGTLSMISEVENVPAGDKALIQPYIKKIEQQFGHAH</sequence>
<feature type="signal peptide" evidence="1">
    <location>
        <begin position="1"/>
        <end position="18"/>
    </location>
</feature>
<dbReference type="EMBL" id="FTOH01000001">
    <property type="protein sequence ID" value="SIS44937.1"/>
    <property type="molecule type" value="Genomic_DNA"/>
</dbReference>
<evidence type="ECO:0000313" key="2">
    <source>
        <dbReference type="EMBL" id="SIS44937.1"/>
    </source>
</evidence>
<name>A0A1N7J6Q2_9GAMM</name>
<evidence type="ECO:0000256" key="1">
    <source>
        <dbReference type="SAM" id="SignalP"/>
    </source>
</evidence>
<organism evidence="2 3">
    <name type="scientific">Thalassolituus maritimus</name>
    <dbReference type="NCBI Taxonomy" id="484498"/>
    <lineage>
        <taxon>Bacteria</taxon>
        <taxon>Pseudomonadati</taxon>
        <taxon>Pseudomonadota</taxon>
        <taxon>Gammaproteobacteria</taxon>
        <taxon>Oceanospirillales</taxon>
        <taxon>Oceanospirillaceae</taxon>
        <taxon>Thalassolituus</taxon>
    </lineage>
</organism>
<gene>
    <name evidence="2" type="ORF">SAMN05421686_101411</name>
</gene>
<feature type="chain" id="PRO_5009942929" evidence="1">
    <location>
        <begin position="19"/>
        <end position="180"/>
    </location>
</feature>
<keyword evidence="3" id="KW-1185">Reference proteome</keyword>
<dbReference type="OrthoDB" id="6120209at2"/>
<protein>
    <submittedName>
        <fullName evidence="2">Uncharacterized protein</fullName>
    </submittedName>
</protein>
<proteinExistence type="predicted"/>
<dbReference type="Proteomes" id="UP000185639">
    <property type="component" value="Unassembled WGS sequence"/>
</dbReference>
<accession>A0A1N7J6Q2</accession>
<evidence type="ECO:0000313" key="3">
    <source>
        <dbReference type="Proteomes" id="UP000185639"/>
    </source>
</evidence>
<reference evidence="3" key="1">
    <citation type="submission" date="2017-01" db="EMBL/GenBank/DDBJ databases">
        <authorList>
            <person name="Varghese N."/>
            <person name="Submissions S."/>
        </authorList>
    </citation>
    <scope>NUCLEOTIDE SEQUENCE [LARGE SCALE GENOMIC DNA]</scope>
    <source>
        <strain evidence="3">DSM 24913</strain>
    </source>
</reference>
<keyword evidence="1" id="KW-0732">Signal</keyword>
<dbReference type="STRING" id="484498.SAMN05421686_101411"/>